<dbReference type="InterPro" id="IPR017853">
    <property type="entry name" value="GH"/>
</dbReference>
<dbReference type="AlphaFoldDB" id="B9R9A4"/>
<accession>B9R9A4</accession>
<sequence length="517" mass="56644">MDLYLLSLVIYVSSCFFYIHAGAQEIGVNYGLLGNNLPPPDSVINLLKSRNIQKGTPASIFRYISAGNEVILGPLAHFVIGAMKNLDTALKAANLHIPVSTAIHFQAIGQSFPPSNGAFSEVSVNILTPIIAFLESREFPLLVNVYPYFAYIGLGDPKSMKLEYALGNAGGGVVSDGVLQYNNLFDAIIDTVYSAIEKVGGKSVRVVVLETGWPTAENGEITTVGNAQAYVNNVIARIKSQSGTPKRPRSTTEMYIFALFNENLKPPGTEQNFGLYQPDMTEEFIMINLLKSRNIQKVRIFDPNPGVLRALGDTGMEVVIGVRNKDLEQLAANSSSAIQWVHTNVVPYVPAAIFRYISAGNEVILGPLAHFVIGAMKNLDTALKAANLHIPVSTAIHFQAIGQSFPPSNGAFSEVSVNILTPIITFHFYFLKYKSKVTRSGIEKKSNFLLPYSSGHNEFISRICVQAQIKIDPFQVVGFFSLLCWSFERFPVLSGKEKNTNARTQGEAKFLTMNQFA</sequence>
<feature type="chain" id="PRO_5002890835" description="glucan endo-1,3-beta-D-glucosidase" evidence="9">
    <location>
        <begin position="24"/>
        <end position="517"/>
    </location>
</feature>
<evidence type="ECO:0000256" key="2">
    <source>
        <dbReference type="ARBA" id="ARBA00008773"/>
    </source>
</evidence>
<evidence type="ECO:0000256" key="6">
    <source>
        <dbReference type="ARBA" id="ARBA00033335"/>
    </source>
</evidence>
<evidence type="ECO:0000256" key="5">
    <source>
        <dbReference type="ARBA" id="ARBA00023295"/>
    </source>
</evidence>
<evidence type="ECO:0000313" key="10">
    <source>
        <dbReference type="EMBL" id="EEF51381.1"/>
    </source>
</evidence>
<dbReference type="eggNOG" id="ENOG502QVKW">
    <property type="taxonomic scope" value="Eukaryota"/>
</dbReference>
<dbReference type="Pfam" id="PF00332">
    <property type="entry name" value="Glyco_hydro_17"/>
    <property type="match status" value="2"/>
</dbReference>
<dbReference type="InParanoid" id="B9R9A4"/>
<evidence type="ECO:0000256" key="8">
    <source>
        <dbReference type="RuleBase" id="RU004335"/>
    </source>
</evidence>
<dbReference type="EMBL" id="EQ973773">
    <property type="protein sequence ID" value="EEF51381.1"/>
    <property type="molecule type" value="Genomic_DNA"/>
</dbReference>
<evidence type="ECO:0000256" key="9">
    <source>
        <dbReference type="SAM" id="SignalP"/>
    </source>
</evidence>
<dbReference type="PANTHER" id="PTHR32227">
    <property type="entry name" value="GLUCAN ENDO-1,3-BETA-GLUCOSIDASE BG1-RELATED-RELATED"/>
    <property type="match status" value="1"/>
</dbReference>
<keyword evidence="4 10" id="KW-0378">Hydrolase</keyword>
<comment type="catalytic activity">
    <reaction evidence="1">
        <text>Hydrolysis of (1-&gt;3)-beta-D-glucosidic linkages in (1-&gt;3)-beta-D-glucans.</text>
        <dbReference type="EC" id="3.2.1.39"/>
    </reaction>
</comment>
<evidence type="ECO:0000256" key="1">
    <source>
        <dbReference type="ARBA" id="ARBA00000382"/>
    </source>
</evidence>
<evidence type="ECO:0000256" key="7">
    <source>
        <dbReference type="ARBA" id="ARBA00033417"/>
    </source>
</evidence>
<keyword evidence="9" id="KW-0732">Signal</keyword>
<dbReference type="STRING" id="3988.B9R9A4"/>
<dbReference type="SUPFAM" id="SSF51445">
    <property type="entry name" value="(Trans)glycosidases"/>
    <property type="match status" value="2"/>
</dbReference>
<name>B9R9A4_RICCO</name>
<keyword evidence="5 10" id="KW-0326">Glycosidase</keyword>
<evidence type="ECO:0000256" key="3">
    <source>
        <dbReference type="ARBA" id="ARBA00012780"/>
    </source>
</evidence>
<dbReference type="InterPro" id="IPR000490">
    <property type="entry name" value="Glyco_hydro_17"/>
</dbReference>
<dbReference type="Gene3D" id="3.20.20.80">
    <property type="entry name" value="Glycosidases"/>
    <property type="match status" value="2"/>
</dbReference>
<dbReference type="GO" id="GO:0005975">
    <property type="term" value="P:carbohydrate metabolic process"/>
    <property type="evidence" value="ECO:0007669"/>
    <property type="project" value="InterPro"/>
</dbReference>
<feature type="signal peptide" evidence="9">
    <location>
        <begin position="1"/>
        <end position="23"/>
    </location>
</feature>
<dbReference type="GO" id="GO:0042973">
    <property type="term" value="F:glucan endo-1,3-beta-D-glucosidase activity"/>
    <property type="evidence" value="ECO:0007669"/>
    <property type="project" value="UniProtKB-EC"/>
</dbReference>
<organism evidence="10 11">
    <name type="scientific">Ricinus communis</name>
    <name type="common">Castor bean</name>
    <dbReference type="NCBI Taxonomy" id="3988"/>
    <lineage>
        <taxon>Eukaryota</taxon>
        <taxon>Viridiplantae</taxon>
        <taxon>Streptophyta</taxon>
        <taxon>Embryophyta</taxon>
        <taxon>Tracheophyta</taxon>
        <taxon>Spermatophyta</taxon>
        <taxon>Magnoliopsida</taxon>
        <taxon>eudicotyledons</taxon>
        <taxon>Gunneridae</taxon>
        <taxon>Pentapetalae</taxon>
        <taxon>rosids</taxon>
        <taxon>fabids</taxon>
        <taxon>Malpighiales</taxon>
        <taxon>Euphorbiaceae</taxon>
        <taxon>Acalyphoideae</taxon>
        <taxon>Acalypheae</taxon>
        <taxon>Ricinus</taxon>
    </lineage>
</organism>
<dbReference type="InterPro" id="IPR044965">
    <property type="entry name" value="Glyco_hydro_17_plant"/>
</dbReference>
<evidence type="ECO:0000313" key="11">
    <source>
        <dbReference type="Proteomes" id="UP000008311"/>
    </source>
</evidence>
<dbReference type="EC" id="3.2.1.39" evidence="3"/>
<keyword evidence="11" id="KW-1185">Reference proteome</keyword>
<protein>
    <recommendedName>
        <fullName evidence="3">glucan endo-1,3-beta-D-glucosidase</fullName>
        <ecNumber evidence="3">3.2.1.39</ecNumber>
    </recommendedName>
    <alternativeName>
        <fullName evidence="6">(1-&gt;3)-beta-glucan endohydrolase</fullName>
    </alternativeName>
    <alternativeName>
        <fullName evidence="7">Beta-1,3-endoglucanase</fullName>
    </alternativeName>
</protein>
<reference evidence="11" key="1">
    <citation type="journal article" date="2010" name="Nat. Biotechnol.">
        <title>Draft genome sequence of the oilseed species Ricinus communis.</title>
        <authorList>
            <person name="Chan A.P."/>
            <person name="Crabtree J."/>
            <person name="Zhao Q."/>
            <person name="Lorenzi H."/>
            <person name="Orvis J."/>
            <person name="Puiu D."/>
            <person name="Melake-Berhan A."/>
            <person name="Jones K.M."/>
            <person name="Redman J."/>
            <person name="Chen G."/>
            <person name="Cahoon E.B."/>
            <person name="Gedil M."/>
            <person name="Stanke M."/>
            <person name="Haas B.J."/>
            <person name="Wortman J.R."/>
            <person name="Fraser-Liggett C.M."/>
            <person name="Ravel J."/>
            <person name="Rabinowicz P.D."/>
        </authorList>
    </citation>
    <scope>NUCLEOTIDE SEQUENCE [LARGE SCALE GENOMIC DNA]</scope>
    <source>
        <strain evidence="11">cv. Hale</strain>
    </source>
</reference>
<comment type="similarity">
    <text evidence="2 8">Belongs to the glycosyl hydrolase 17 family.</text>
</comment>
<proteinExistence type="inferred from homology"/>
<evidence type="ECO:0000256" key="4">
    <source>
        <dbReference type="ARBA" id="ARBA00022801"/>
    </source>
</evidence>
<dbReference type="Proteomes" id="UP000008311">
    <property type="component" value="Unassembled WGS sequence"/>
</dbReference>
<gene>
    <name evidence="10" type="ORF">RCOM_1495670</name>
</gene>